<accession>A0A8S3WN53</accession>
<gene>
    <name evidence="1" type="ORF">PAPOLLO_LOCUS7687</name>
</gene>
<dbReference type="EMBL" id="CAJQZP010000528">
    <property type="protein sequence ID" value="CAG4966745.1"/>
    <property type="molecule type" value="Genomic_DNA"/>
</dbReference>
<dbReference type="Proteomes" id="UP000691718">
    <property type="component" value="Unassembled WGS sequence"/>
</dbReference>
<name>A0A8S3WN53_PARAO</name>
<comment type="caution">
    <text evidence="1">The sequence shown here is derived from an EMBL/GenBank/DDBJ whole genome shotgun (WGS) entry which is preliminary data.</text>
</comment>
<keyword evidence="2" id="KW-1185">Reference proteome</keyword>
<evidence type="ECO:0000313" key="2">
    <source>
        <dbReference type="Proteomes" id="UP000691718"/>
    </source>
</evidence>
<evidence type="ECO:0000313" key="1">
    <source>
        <dbReference type="EMBL" id="CAG4966745.1"/>
    </source>
</evidence>
<reference evidence="1" key="1">
    <citation type="submission" date="2021-04" db="EMBL/GenBank/DDBJ databases">
        <authorList>
            <person name="Tunstrom K."/>
        </authorList>
    </citation>
    <scope>NUCLEOTIDE SEQUENCE</scope>
</reference>
<organism evidence="1 2">
    <name type="scientific">Parnassius apollo</name>
    <name type="common">Apollo butterfly</name>
    <name type="synonym">Papilio apollo</name>
    <dbReference type="NCBI Taxonomy" id="110799"/>
    <lineage>
        <taxon>Eukaryota</taxon>
        <taxon>Metazoa</taxon>
        <taxon>Ecdysozoa</taxon>
        <taxon>Arthropoda</taxon>
        <taxon>Hexapoda</taxon>
        <taxon>Insecta</taxon>
        <taxon>Pterygota</taxon>
        <taxon>Neoptera</taxon>
        <taxon>Endopterygota</taxon>
        <taxon>Lepidoptera</taxon>
        <taxon>Glossata</taxon>
        <taxon>Ditrysia</taxon>
        <taxon>Papilionoidea</taxon>
        <taxon>Papilionidae</taxon>
        <taxon>Parnassiinae</taxon>
        <taxon>Parnassini</taxon>
        <taxon>Parnassius</taxon>
        <taxon>Parnassius</taxon>
    </lineage>
</organism>
<sequence>MENSKDLDVNFIDISLDDSRDIDLLEASIFDEIARKNDLGKNEESEIKDYNIYHSKNANIKLPLLCKKQRKTLFRRSNSKRKEVRSKRKMDVNNLNSKKIDKPIGEFIALQNLPFYSVEGLGFRRLIHELAPRYNFRGRNFFTDFVCNELYGKVV</sequence>
<protein>
    <submittedName>
        <fullName evidence="1">(apollo) hypothetical protein</fullName>
    </submittedName>
</protein>
<dbReference type="OrthoDB" id="7699631at2759"/>
<proteinExistence type="predicted"/>
<dbReference type="AlphaFoldDB" id="A0A8S3WN53"/>